<keyword evidence="2 7" id="KW-0699">rRNA-binding</keyword>
<dbReference type="SUPFAM" id="SSF46992">
    <property type="entry name" value="Ribosomal protein S20"/>
    <property type="match status" value="1"/>
</dbReference>
<dbReference type="InterPro" id="IPR002583">
    <property type="entry name" value="Ribosomal_bS20"/>
</dbReference>
<comment type="function">
    <text evidence="7">Binds directly to 16S ribosomal RNA.</text>
</comment>
<proteinExistence type="inferred from homology"/>
<reference evidence="8 9" key="1">
    <citation type="submission" date="2023-07" db="EMBL/GenBank/DDBJ databases">
        <title>Sequencing the genomes of 1000 actinobacteria strains.</title>
        <authorList>
            <person name="Klenk H.-P."/>
        </authorList>
    </citation>
    <scope>NUCLEOTIDE SEQUENCE [LARGE SCALE GENOMIC DNA]</scope>
    <source>
        <strain evidence="8 9">DSM 15539</strain>
    </source>
</reference>
<keyword evidence="5 7" id="KW-0687">Ribonucleoprotein</keyword>
<evidence type="ECO:0000313" key="8">
    <source>
        <dbReference type="EMBL" id="MDR6938933.1"/>
    </source>
</evidence>
<comment type="caution">
    <text evidence="8">The sequence shown here is derived from an EMBL/GenBank/DDBJ whole genome shotgun (WGS) entry which is preliminary data.</text>
</comment>
<protein>
    <recommendedName>
        <fullName evidence="6 7">Small ribosomal subunit protein bS20</fullName>
    </recommendedName>
</protein>
<evidence type="ECO:0000256" key="5">
    <source>
        <dbReference type="ARBA" id="ARBA00023274"/>
    </source>
</evidence>
<dbReference type="HAMAP" id="MF_00500">
    <property type="entry name" value="Ribosomal_bS20"/>
    <property type="match status" value="1"/>
</dbReference>
<accession>A0ABU1T0M8</accession>
<keyword evidence="3 7" id="KW-0694">RNA-binding</keyword>
<dbReference type="Pfam" id="PF01649">
    <property type="entry name" value="Ribosomal_S20p"/>
    <property type="match status" value="1"/>
</dbReference>
<dbReference type="NCBIfam" id="TIGR00029">
    <property type="entry name" value="S20"/>
    <property type="match status" value="1"/>
</dbReference>
<dbReference type="PANTHER" id="PTHR33398:SF1">
    <property type="entry name" value="SMALL RIBOSOMAL SUBUNIT PROTEIN BS20C"/>
    <property type="match status" value="1"/>
</dbReference>
<evidence type="ECO:0000256" key="7">
    <source>
        <dbReference type="HAMAP-Rule" id="MF_00500"/>
    </source>
</evidence>
<keyword evidence="9" id="KW-1185">Reference proteome</keyword>
<evidence type="ECO:0000256" key="2">
    <source>
        <dbReference type="ARBA" id="ARBA00022730"/>
    </source>
</evidence>
<dbReference type="Proteomes" id="UP001266099">
    <property type="component" value="Unassembled WGS sequence"/>
</dbReference>
<name>A0ABU1T0M8_9ACTO</name>
<sequence length="94" mass="10576">MKELLKVANIKSQKKRIKTNEKRRIRNKAYKSELKTLVRKTREAIAAGDAEVAEKELRVAARKLDKAVSKGVIHKNQAANRKSKLAKQVAALAK</sequence>
<evidence type="ECO:0000313" key="9">
    <source>
        <dbReference type="Proteomes" id="UP001266099"/>
    </source>
</evidence>
<keyword evidence="4 7" id="KW-0689">Ribosomal protein</keyword>
<dbReference type="Gene3D" id="1.20.58.110">
    <property type="entry name" value="Ribosomal protein S20"/>
    <property type="match status" value="1"/>
</dbReference>
<gene>
    <name evidence="7" type="primary">rpsT</name>
    <name evidence="8" type="ORF">J2S36_000476</name>
</gene>
<evidence type="ECO:0000256" key="1">
    <source>
        <dbReference type="ARBA" id="ARBA00007634"/>
    </source>
</evidence>
<dbReference type="GO" id="GO:0005840">
    <property type="term" value="C:ribosome"/>
    <property type="evidence" value="ECO:0007669"/>
    <property type="project" value="UniProtKB-KW"/>
</dbReference>
<comment type="similarity">
    <text evidence="1 7">Belongs to the bacterial ribosomal protein bS20 family.</text>
</comment>
<dbReference type="InterPro" id="IPR036510">
    <property type="entry name" value="Ribosomal_bS20_sf"/>
</dbReference>
<dbReference type="PANTHER" id="PTHR33398">
    <property type="entry name" value="30S RIBOSOMAL PROTEIN S20"/>
    <property type="match status" value="1"/>
</dbReference>
<evidence type="ECO:0000256" key="4">
    <source>
        <dbReference type="ARBA" id="ARBA00022980"/>
    </source>
</evidence>
<organism evidence="8 9">
    <name type="scientific">Arcanobacterium hippocoleae</name>
    <dbReference type="NCBI Taxonomy" id="149017"/>
    <lineage>
        <taxon>Bacteria</taxon>
        <taxon>Bacillati</taxon>
        <taxon>Actinomycetota</taxon>
        <taxon>Actinomycetes</taxon>
        <taxon>Actinomycetales</taxon>
        <taxon>Actinomycetaceae</taxon>
        <taxon>Arcanobacterium</taxon>
    </lineage>
</organism>
<evidence type="ECO:0000256" key="3">
    <source>
        <dbReference type="ARBA" id="ARBA00022884"/>
    </source>
</evidence>
<evidence type="ECO:0000256" key="6">
    <source>
        <dbReference type="ARBA" id="ARBA00035136"/>
    </source>
</evidence>
<dbReference type="EMBL" id="JAVDUJ010000001">
    <property type="protein sequence ID" value="MDR6938933.1"/>
    <property type="molecule type" value="Genomic_DNA"/>
</dbReference>